<dbReference type="RefSeq" id="WP_092678159.1">
    <property type="nucleotide sequence ID" value="NZ_FOGC01000015.1"/>
</dbReference>
<dbReference type="PANTHER" id="PTHR39583">
    <property type="entry name" value="TYPE II SECRETION SYSTEM PROTEIN J-RELATED"/>
    <property type="match status" value="1"/>
</dbReference>
<dbReference type="InterPro" id="IPR051621">
    <property type="entry name" value="T2SS_protein_J"/>
</dbReference>
<dbReference type="EMBL" id="FOGC01000015">
    <property type="protein sequence ID" value="SER22611.1"/>
    <property type="molecule type" value="Genomic_DNA"/>
</dbReference>
<gene>
    <name evidence="7" type="ORF">SAMN05216522_11532</name>
</gene>
<dbReference type="InterPro" id="IPR016419">
    <property type="entry name" value="Prepilin_Pept-dep_B_prd"/>
</dbReference>
<dbReference type="NCBIfam" id="NF007848">
    <property type="entry name" value="PRK10557.1"/>
    <property type="match status" value="1"/>
</dbReference>
<organism evidence="7 8">
    <name type="scientific">Rosenbergiella nectarea</name>
    <dbReference type="NCBI Taxonomy" id="988801"/>
    <lineage>
        <taxon>Bacteria</taxon>
        <taxon>Pseudomonadati</taxon>
        <taxon>Pseudomonadota</taxon>
        <taxon>Gammaproteobacteria</taxon>
        <taxon>Enterobacterales</taxon>
        <taxon>Erwiniaceae</taxon>
        <taxon>Rosenbergiella</taxon>
    </lineage>
</organism>
<dbReference type="OrthoDB" id="7059546at2"/>
<dbReference type="STRING" id="988801.SAMN05216522_11532"/>
<dbReference type="Pfam" id="PF07963">
    <property type="entry name" value="N_methyl"/>
    <property type="match status" value="1"/>
</dbReference>
<accession>A0A1H9MGC6</accession>
<keyword evidence="2" id="KW-0488">Methylation</keyword>
<protein>
    <submittedName>
        <fullName evidence="7">Prepilin peptidase dependent protein B</fullName>
    </submittedName>
</protein>
<comment type="subcellular location">
    <subcellularLocation>
        <location evidence="1">Membrane</location>
        <topology evidence="1">Single-pass membrane protein</topology>
    </subcellularLocation>
</comment>
<dbReference type="NCBIfam" id="TIGR02532">
    <property type="entry name" value="IV_pilin_GFxxxE"/>
    <property type="match status" value="1"/>
</dbReference>
<dbReference type="PIRSF" id="PIRSF004525">
    <property type="entry name" value="Pilin_peptidase-dep_B_prd"/>
    <property type="match status" value="1"/>
</dbReference>
<evidence type="ECO:0000256" key="2">
    <source>
        <dbReference type="ARBA" id="ARBA00022481"/>
    </source>
</evidence>
<evidence type="ECO:0000256" key="6">
    <source>
        <dbReference type="SAM" id="Phobius"/>
    </source>
</evidence>
<reference evidence="8" key="1">
    <citation type="submission" date="2016-10" db="EMBL/GenBank/DDBJ databases">
        <authorList>
            <person name="Varghese N."/>
            <person name="Submissions S."/>
        </authorList>
    </citation>
    <scope>NUCLEOTIDE SEQUENCE [LARGE SCALE GENOMIC DNA]</scope>
    <source>
        <strain evidence="8">8N4</strain>
    </source>
</reference>
<feature type="transmembrane region" description="Helical" evidence="6">
    <location>
        <begin position="12"/>
        <end position="30"/>
    </location>
</feature>
<name>A0A1H9MGC6_9GAMM</name>
<keyword evidence="4 6" id="KW-1133">Transmembrane helix</keyword>
<dbReference type="InterPro" id="IPR012902">
    <property type="entry name" value="N_methyl_site"/>
</dbReference>
<proteinExistence type="predicted"/>
<evidence type="ECO:0000256" key="5">
    <source>
        <dbReference type="ARBA" id="ARBA00023136"/>
    </source>
</evidence>
<dbReference type="GO" id="GO:0016020">
    <property type="term" value="C:membrane"/>
    <property type="evidence" value="ECO:0007669"/>
    <property type="project" value="UniProtKB-SubCell"/>
</dbReference>
<dbReference type="AlphaFoldDB" id="A0A1H9MGC6"/>
<evidence type="ECO:0000256" key="3">
    <source>
        <dbReference type="ARBA" id="ARBA00022692"/>
    </source>
</evidence>
<dbReference type="PROSITE" id="PS00409">
    <property type="entry name" value="PROKAR_NTER_METHYL"/>
    <property type="match status" value="1"/>
</dbReference>
<evidence type="ECO:0000256" key="1">
    <source>
        <dbReference type="ARBA" id="ARBA00004167"/>
    </source>
</evidence>
<keyword evidence="5 6" id="KW-0472">Membrane</keyword>
<evidence type="ECO:0000313" key="8">
    <source>
        <dbReference type="Proteomes" id="UP000242515"/>
    </source>
</evidence>
<evidence type="ECO:0000256" key="4">
    <source>
        <dbReference type="ARBA" id="ARBA00022989"/>
    </source>
</evidence>
<evidence type="ECO:0000313" key="7">
    <source>
        <dbReference type="EMBL" id="SER22611.1"/>
    </source>
</evidence>
<dbReference type="Proteomes" id="UP000242515">
    <property type="component" value="Unassembled WGS sequence"/>
</dbReference>
<keyword evidence="8" id="KW-1185">Reference proteome</keyword>
<dbReference type="PANTHER" id="PTHR39583:SF3">
    <property type="entry name" value="PREPILIN PEPTIDASE-DEPENDENT PROTEIN B"/>
    <property type="match status" value="1"/>
</dbReference>
<sequence length="183" mass="20827">MKPITHPQAGFSLIEVLIALTLGAIILLSAERVLPLLWQQTTAMEHRQWVRTEMQRLLLLIEKAIRRAGFCHGESCRGISMEIMEGGKCLLLRWDDNANGQWEGPSHQHSDYFGYRHRGLAIESARGVTDCSSGQWSRLNQPAQVQVLDFQVKAVARQVDVQLTLKAGKYTLNRQHRVNREND</sequence>
<dbReference type="GO" id="GO:0015628">
    <property type="term" value="P:protein secretion by the type II secretion system"/>
    <property type="evidence" value="ECO:0007669"/>
    <property type="project" value="TreeGrafter"/>
</dbReference>
<keyword evidence="3 6" id="KW-0812">Transmembrane</keyword>